<evidence type="ECO:0000313" key="3">
    <source>
        <dbReference type="Proteomes" id="UP000225819"/>
    </source>
</evidence>
<protein>
    <submittedName>
        <fullName evidence="2">Uncharacterized protein</fullName>
    </submittedName>
</protein>
<evidence type="ECO:0000313" key="2">
    <source>
        <dbReference type="EMBL" id="ASR84450.1"/>
    </source>
</evidence>
<sequence>MSSRCSKRIKRPAGINLADRPEQVNSTASPVQVGAETTLSHVPTVVKSSDRAVLAISLPTEIRLHDPPGNTKSPGQRVFLTVIPGGTPFRGGREPVHTHTRVVHPLPRGGCWRGISPGKRGYWGVPGRGWHRGYRQG</sequence>
<proteinExistence type="predicted"/>
<dbReference type="EMBL" id="MF324902">
    <property type="protein sequence ID" value="ASR84450.1"/>
    <property type="molecule type" value="Genomic_DNA"/>
</dbReference>
<accession>A0A222ZK85</accession>
<name>A0A222ZK85_9CAUD</name>
<reference evidence="2 3" key="1">
    <citation type="submission" date="2017-06" db="EMBL/GenBank/DDBJ databases">
        <authorList>
            <person name="Amorim Casas A."/>
            <person name="Anigbogu P.O."/>
            <person name="Braden C.R."/>
            <person name="Caturia M.L."/>
            <person name="Jacobsen D.A."/>
            <person name="Kleven K.J."/>
            <person name="Liesse E.W."/>
            <person name="Mahoney K.L."/>
            <person name="Mattison M.L."/>
            <person name="Schuette K.J."/>
            <person name="Souza L.T."/>
            <person name="Bonilla J.A."/>
            <person name="Klyczek K."/>
            <person name="Garlena R.A."/>
            <person name="Russell D.A."/>
            <person name="Pope W.H."/>
            <person name="Jacobs-Sera D."/>
            <person name="Hendrix R.W."/>
            <person name="Hatfull G.F."/>
        </authorList>
    </citation>
    <scope>NUCLEOTIDE SEQUENCE [LARGE SCALE GENOMIC DNA]</scope>
</reference>
<feature type="compositionally biased region" description="Polar residues" evidence="1">
    <location>
        <begin position="23"/>
        <end position="32"/>
    </location>
</feature>
<feature type="region of interest" description="Disordered" evidence="1">
    <location>
        <begin position="1"/>
        <end position="32"/>
    </location>
</feature>
<feature type="compositionally biased region" description="Basic residues" evidence="1">
    <location>
        <begin position="1"/>
        <end position="11"/>
    </location>
</feature>
<gene>
    <name evidence="2" type="primary">70</name>
    <name evidence="2" type="ORF">SEA_KRISHELLE_70</name>
</gene>
<evidence type="ECO:0000256" key="1">
    <source>
        <dbReference type="SAM" id="MobiDB-lite"/>
    </source>
</evidence>
<organism evidence="2 3">
    <name type="scientific">Rhodococcus phage Krishelle</name>
    <dbReference type="NCBI Taxonomy" id="2015829"/>
    <lineage>
        <taxon>Viruses</taxon>
        <taxon>Duplodnaviria</taxon>
        <taxon>Heunggongvirae</taxon>
        <taxon>Uroviricota</taxon>
        <taxon>Caudoviricetes</taxon>
        <taxon>Rerduovirus</taxon>
        <taxon>Rhodococcus virus Hiro</taxon>
    </lineage>
</organism>
<dbReference type="Proteomes" id="UP000225819">
    <property type="component" value="Segment"/>
</dbReference>